<evidence type="ECO:0000313" key="12">
    <source>
        <dbReference type="EMBL" id="MDP4528579.1"/>
    </source>
</evidence>
<dbReference type="SUPFAM" id="SSF63829">
    <property type="entry name" value="Calcium-dependent phosphotriesterase"/>
    <property type="match status" value="1"/>
</dbReference>
<dbReference type="PRINTS" id="PR00738">
    <property type="entry name" value="GLHYDRLASE20"/>
</dbReference>
<comment type="caution">
    <text evidence="12">The sequence shown here is derived from an EMBL/GenBank/DDBJ whole genome shotgun (WGS) entry which is preliminary data.</text>
</comment>
<evidence type="ECO:0000256" key="2">
    <source>
        <dbReference type="ARBA" id="ARBA00006285"/>
    </source>
</evidence>
<feature type="domain" description="Glycoside hydrolase family 20 catalytic" evidence="9">
    <location>
        <begin position="542"/>
        <end position="585"/>
    </location>
</feature>
<evidence type="ECO:0000256" key="3">
    <source>
        <dbReference type="ARBA" id="ARBA00012663"/>
    </source>
</evidence>
<evidence type="ECO:0000313" key="13">
    <source>
        <dbReference type="Proteomes" id="UP001236258"/>
    </source>
</evidence>
<dbReference type="PANTHER" id="PTHR22600:SF57">
    <property type="entry name" value="BETA-N-ACETYLHEXOSAMINIDASE"/>
    <property type="match status" value="1"/>
</dbReference>
<evidence type="ECO:0000256" key="5">
    <source>
        <dbReference type="ARBA" id="ARBA00023295"/>
    </source>
</evidence>
<dbReference type="Pfam" id="PF02838">
    <property type="entry name" value="Glyco_hydro_20b"/>
    <property type="match status" value="1"/>
</dbReference>
<organism evidence="12 13">
    <name type="scientific">Alkalimonas delamerensis</name>
    <dbReference type="NCBI Taxonomy" id="265981"/>
    <lineage>
        <taxon>Bacteria</taxon>
        <taxon>Pseudomonadati</taxon>
        <taxon>Pseudomonadota</taxon>
        <taxon>Gammaproteobacteria</taxon>
        <taxon>Alkalimonas</taxon>
    </lineage>
</organism>
<feature type="domain" description="Beta-hexosaminidase bacterial type N-terminal" evidence="10">
    <location>
        <begin position="27"/>
        <end position="155"/>
    </location>
</feature>
<dbReference type="Pfam" id="PF08450">
    <property type="entry name" value="SGL"/>
    <property type="match status" value="1"/>
</dbReference>
<evidence type="ECO:0000259" key="9">
    <source>
        <dbReference type="Pfam" id="PF00728"/>
    </source>
</evidence>
<dbReference type="SUPFAM" id="SSF55545">
    <property type="entry name" value="beta-N-acetylhexosaminidase-like domain"/>
    <property type="match status" value="1"/>
</dbReference>
<dbReference type="Proteomes" id="UP001236258">
    <property type="component" value="Unassembled WGS sequence"/>
</dbReference>
<dbReference type="EMBL" id="JAUZVY010000002">
    <property type="protein sequence ID" value="MDP4528579.1"/>
    <property type="molecule type" value="Genomic_DNA"/>
</dbReference>
<keyword evidence="5" id="KW-0326">Glycosidase</keyword>
<evidence type="ECO:0000256" key="4">
    <source>
        <dbReference type="ARBA" id="ARBA00022801"/>
    </source>
</evidence>
<keyword evidence="13" id="KW-1185">Reference proteome</keyword>
<evidence type="ECO:0000256" key="7">
    <source>
        <dbReference type="ARBA" id="ARBA00033000"/>
    </source>
</evidence>
<dbReference type="RefSeq" id="WP_305944705.1">
    <property type="nucleotide sequence ID" value="NZ_JAUZVY010000002.1"/>
</dbReference>
<dbReference type="InterPro" id="IPR025705">
    <property type="entry name" value="Beta_hexosaminidase_sua/sub"/>
</dbReference>
<gene>
    <name evidence="12" type="ORF">Q3O59_05980</name>
</gene>
<feature type="signal peptide" evidence="8">
    <location>
        <begin position="1"/>
        <end position="19"/>
    </location>
</feature>
<sequence>MRPYLLLLLLCLGFSMPLAGQQSDPSPALMPYPMQLDWLDEAPFQLASKLNWQYPQEHQQILEPALQRFLQRLQQQHPEVQHAATAPISLRIEIESAEPFWYPRLHQDESYRLRLDAAGILLQAPTHLGALHGLETLLQLLAGHSSLAALAIKDAPRFSWRGLLLDPARHFLPVDTIKRQLDGMAAAKLNVLHWHLTDDQGWRLESKRFPKLHQIGGTAGYYSQEDVRRIIDYAALRGIRVVPEIDVPGHTTALGAAYPELMSMPGPAEPEKHWGIHPAVLDPTQESSYQFLTKLLEEVASLFPDPYLHIGGDEVLPDHWQQNPGIRAFKQQHGLEDHLALQTWFNQRVLGILKQLDRRMIGWDEILTPELPSSSLVQSWRGLDSVVEAAQAGHDVILSTGYYLDQPQFAHFHYRIDPLPQPSPAQPEGYQAWSGWRFTIPRLRGAPIEGKLWLLHYEQRLEGFIDFAGRSRQALPDLTVEANRLRFSLDTWMGPVQADWTLAEQLAGELVVGNAPYAVAGEQIDWHNQQDPLPAGIARPALSLDQQARVLGGEIALWGELVNAEVIDRRLWPQALVVAERLWSPAELRDEAKLYQRLEQLEPWLEDSVGLLHLQQQTQGLASLVEPAGLAALQQLVVALEPAHYYHRLHERSVRQQYHNQAPLNRLVDFLPAEQSQLRALEQLLKKWQQQPDTDLKPLKAQLSRWQQLPRSLTPYLTDKPAAQELIPIIDTLSQLAEVGLSLLKAHARQEAAPAGADALWQQSRGIEAELVIAAHRLIQPLLTPVNSQQWVEANTFTSGIEGPAFGPDGALYVVNYRQQGSIGRVSGQDTTELVFELPAGSIGNGIRFSADGSRMFIADYSRNRVWQYQMATQALSELVHVPAMHQPNDLALLPPDTLFASDPDWQSGSGQLWRVSADGRYQLLESGMGTTNGIEVSSDGHKLFVNESLQRRIWRYRIDEQQLHDKTLLAAFSHGGLDGMRMVQPGVLAVTRFGEGRVILLSTTGALLAELPLQHRYPTNLAVQWPYLYVTLQDCGCIERLSLDGILPDPADAVAPQ</sequence>
<dbReference type="InterPro" id="IPR011042">
    <property type="entry name" value="6-blade_b-propeller_TolB-like"/>
</dbReference>
<reference evidence="12 13" key="1">
    <citation type="submission" date="2023-08" db="EMBL/GenBank/DDBJ databases">
        <authorList>
            <person name="Joshi A."/>
            <person name="Thite S."/>
        </authorList>
    </citation>
    <scope>NUCLEOTIDE SEQUENCE [LARGE SCALE GENOMIC DNA]</scope>
    <source>
        <strain evidence="12 13">1E1</strain>
    </source>
</reference>
<evidence type="ECO:0000259" key="11">
    <source>
        <dbReference type="Pfam" id="PF08450"/>
    </source>
</evidence>
<evidence type="ECO:0000259" key="10">
    <source>
        <dbReference type="Pfam" id="PF02838"/>
    </source>
</evidence>
<dbReference type="Pfam" id="PF00728">
    <property type="entry name" value="Glyco_hydro_20"/>
    <property type="match status" value="2"/>
</dbReference>
<feature type="domain" description="Glycoside hydrolase family 20 catalytic" evidence="9">
    <location>
        <begin position="158"/>
        <end position="409"/>
    </location>
</feature>
<dbReference type="InterPro" id="IPR029018">
    <property type="entry name" value="Hex-like_dom2"/>
</dbReference>
<evidence type="ECO:0000256" key="1">
    <source>
        <dbReference type="ARBA" id="ARBA00001231"/>
    </source>
</evidence>
<feature type="chain" id="PRO_5046549289" description="beta-N-acetylhexosaminidase" evidence="8">
    <location>
        <begin position="20"/>
        <end position="1058"/>
    </location>
</feature>
<dbReference type="Gene3D" id="3.30.379.10">
    <property type="entry name" value="Chitobiase/beta-hexosaminidase domain 2-like"/>
    <property type="match status" value="1"/>
</dbReference>
<proteinExistence type="inferred from homology"/>
<dbReference type="InterPro" id="IPR013658">
    <property type="entry name" value="SGL"/>
</dbReference>
<evidence type="ECO:0000256" key="6">
    <source>
        <dbReference type="ARBA" id="ARBA00030512"/>
    </source>
</evidence>
<dbReference type="Gene3D" id="2.120.10.30">
    <property type="entry name" value="TolB, C-terminal domain"/>
    <property type="match status" value="1"/>
</dbReference>
<keyword evidence="8" id="KW-0732">Signal</keyword>
<dbReference type="InterPro" id="IPR015882">
    <property type="entry name" value="HEX_bac_N"/>
</dbReference>
<accession>A0ABT9GNT7</accession>
<dbReference type="SUPFAM" id="SSF51445">
    <property type="entry name" value="(Trans)glycosidases"/>
    <property type="match status" value="1"/>
</dbReference>
<dbReference type="PANTHER" id="PTHR22600">
    <property type="entry name" value="BETA-HEXOSAMINIDASE"/>
    <property type="match status" value="1"/>
</dbReference>
<protein>
    <recommendedName>
        <fullName evidence="3">beta-N-acetylhexosaminidase</fullName>
        <ecNumber evidence="3">3.2.1.52</ecNumber>
    </recommendedName>
    <alternativeName>
        <fullName evidence="6">Beta-N-acetylhexosaminidase</fullName>
    </alternativeName>
    <alternativeName>
        <fullName evidence="7">N-acetyl-beta-glucosaminidase</fullName>
    </alternativeName>
</protein>
<evidence type="ECO:0000256" key="8">
    <source>
        <dbReference type="SAM" id="SignalP"/>
    </source>
</evidence>
<comment type="catalytic activity">
    <reaction evidence="1">
        <text>Hydrolysis of terminal non-reducing N-acetyl-D-hexosamine residues in N-acetyl-beta-D-hexosaminides.</text>
        <dbReference type="EC" id="3.2.1.52"/>
    </reaction>
</comment>
<keyword evidence="4" id="KW-0378">Hydrolase</keyword>
<comment type="similarity">
    <text evidence="2">Belongs to the glycosyl hydrolase 20 family.</text>
</comment>
<dbReference type="InterPro" id="IPR015883">
    <property type="entry name" value="Glyco_hydro_20_cat"/>
</dbReference>
<dbReference type="Gene3D" id="3.20.20.80">
    <property type="entry name" value="Glycosidases"/>
    <property type="match status" value="2"/>
</dbReference>
<feature type="domain" description="SMP-30/Gluconolactonase/LRE-like region" evidence="11">
    <location>
        <begin position="802"/>
        <end position="1032"/>
    </location>
</feature>
<dbReference type="InterPro" id="IPR017853">
    <property type="entry name" value="GH"/>
</dbReference>
<name>A0ABT9GNT7_9GAMM</name>
<dbReference type="EC" id="3.2.1.52" evidence="3"/>